<accession>A0A5J5F8J0</accession>
<keyword evidence="14" id="KW-1185">Reference proteome</keyword>
<keyword evidence="6" id="KW-0963">Cytoplasm</keyword>
<evidence type="ECO:0000256" key="6">
    <source>
        <dbReference type="ARBA" id="ARBA00022490"/>
    </source>
</evidence>
<dbReference type="PRINTS" id="PR00153">
    <property type="entry name" value="CSAPPISMRASE"/>
</dbReference>
<dbReference type="GO" id="GO:0003755">
    <property type="term" value="F:peptidyl-prolyl cis-trans isomerase activity"/>
    <property type="evidence" value="ECO:0007669"/>
    <property type="project" value="UniProtKB-KW"/>
</dbReference>
<proteinExistence type="inferred from homology"/>
<reference evidence="13 14" key="1">
    <citation type="submission" date="2019-09" db="EMBL/GenBank/DDBJ databases">
        <title>Draft genome of the ectomycorrhizal ascomycete Sphaerosporella brunnea.</title>
        <authorList>
            <consortium name="DOE Joint Genome Institute"/>
            <person name="Benucci G.M."/>
            <person name="Marozzi G."/>
            <person name="Antonielli L."/>
            <person name="Sanchez S."/>
            <person name="Marco P."/>
            <person name="Wang X."/>
            <person name="Falini L.B."/>
            <person name="Barry K."/>
            <person name="Haridas S."/>
            <person name="Lipzen A."/>
            <person name="Labutti K."/>
            <person name="Grigoriev I.V."/>
            <person name="Murat C."/>
            <person name="Martin F."/>
            <person name="Albertini E."/>
            <person name="Donnini D."/>
            <person name="Bonito G."/>
        </authorList>
    </citation>
    <scope>NUCLEOTIDE SEQUENCE [LARGE SCALE GENOMIC DNA]</scope>
    <source>
        <strain evidence="13 14">Sb_GMNB300</strain>
    </source>
</reference>
<feature type="region of interest" description="Disordered" evidence="11">
    <location>
        <begin position="1"/>
        <end position="28"/>
    </location>
</feature>
<dbReference type="PANTHER" id="PTHR11071:SF561">
    <property type="entry name" value="PEPTIDYL-PROLYL CIS-TRANS ISOMERASE D-RELATED"/>
    <property type="match status" value="1"/>
</dbReference>
<sequence>MVDTTTAAQSPAEAVAPETAQTATETTTPKRSRVFLDISIGNGRPERVALELYNDIAPRTAENFRALCTGEKGMGKMGKPLHYKGSAFHRVIKRFMIQGGDFTAGNGSGGESIYGTKFEDETFEKKHDKPFLLSMANAGPNTNGSQFFITTVPTPHLDGKHVVFGEVLSGKSTIRKIEEMKTDATDKPGKPVVITDCGELQGPDAEISAIRQDDGTGDKYEDFPDDEDPDMNGETIARIAAEIKEFGNKAFKAGDLELGIDKYQKGLRYLAQWPTPEDNDPPTLWPTLQQLRFTMHSNSALLYNKQKNWRDATESATKALEIEGIEGKDKAKALFRRATAKINVKDDEGAVEDLTEAHKLAPSDGLIVKELDATKARIAARKEKEKAAYKKFFG</sequence>
<name>A0A5J5F8J0_9PEZI</name>
<dbReference type="Pfam" id="PF00160">
    <property type="entry name" value="Pro_isomerase"/>
    <property type="match status" value="1"/>
</dbReference>
<dbReference type="GO" id="GO:0016018">
    <property type="term" value="F:cyclosporin A binding"/>
    <property type="evidence" value="ECO:0007669"/>
    <property type="project" value="TreeGrafter"/>
</dbReference>
<comment type="catalytic activity">
    <reaction evidence="1">
        <text>[protein]-peptidylproline (omega=180) = [protein]-peptidylproline (omega=0)</text>
        <dbReference type="Rhea" id="RHEA:16237"/>
        <dbReference type="Rhea" id="RHEA-COMP:10747"/>
        <dbReference type="Rhea" id="RHEA-COMP:10748"/>
        <dbReference type="ChEBI" id="CHEBI:83833"/>
        <dbReference type="ChEBI" id="CHEBI:83834"/>
        <dbReference type="EC" id="5.2.1.8"/>
    </reaction>
</comment>
<organism evidence="13 14">
    <name type="scientific">Sphaerosporella brunnea</name>
    <dbReference type="NCBI Taxonomy" id="1250544"/>
    <lineage>
        <taxon>Eukaryota</taxon>
        <taxon>Fungi</taxon>
        <taxon>Dikarya</taxon>
        <taxon>Ascomycota</taxon>
        <taxon>Pezizomycotina</taxon>
        <taxon>Pezizomycetes</taxon>
        <taxon>Pezizales</taxon>
        <taxon>Pyronemataceae</taxon>
        <taxon>Sphaerosporella</taxon>
    </lineage>
</organism>
<dbReference type="EMBL" id="VXIS01000014">
    <property type="protein sequence ID" value="KAA8913526.1"/>
    <property type="molecule type" value="Genomic_DNA"/>
</dbReference>
<evidence type="ECO:0000256" key="2">
    <source>
        <dbReference type="ARBA" id="ARBA00002388"/>
    </source>
</evidence>
<dbReference type="CDD" id="cd01926">
    <property type="entry name" value="cyclophilin_ABH_like"/>
    <property type="match status" value="1"/>
</dbReference>
<dbReference type="SUPFAM" id="SSF50891">
    <property type="entry name" value="Cyclophilin-like"/>
    <property type="match status" value="1"/>
</dbReference>
<dbReference type="FunFam" id="1.25.40.10:FF:000029">
    <property type="entry name" value="peptidyl-prolyl cis-trans isomerase D"/>
    <property type="match status" value="1"/>
</dbReference>
<dbReference type="InterPro" id="IPR011990">
    <property type="entry name" value="TPR-like_helical_dom_sf"/>
</dbReference>
<feature type="compositionally biased region" description="Low complexity" evidence="11">
    <location>
        <begin position="11"/>
        <end position="28"/>
    </location>
</feature>
<dbReference type="GO" id="GO:0051082">
    <property type="term" value="F:unfolded protein binding"/>
    <property type="evidence" value="ECO:0007669"/>
    <property type="project" value="UniProtKB-ARBA"/>
</dbReference>
<keyword evidence="7" id="KW-0677">Repeat</keyword>
<dbReference type="InterPro" id="IPR029000">
    <property type="entry name" value="Cyclophilin-like_dom_sf"/>
</dbReference>
<evidence type="ECO:0000256" key="10">
    <source>
        <dbReference type="ARBA" id="ARBA00023235"/>
    </source>
</evidence>
<dbReference type="InterPro" id="IPR020892">
    <property type="entry name" value="Cyclophilin-type_PPIase_CS"/>
</dbReference>
<dbReference type="AlphaFoldDB" id="A0A5J5F8J0"/>
<dbReference type="InterPro" id="IPR019734">
    <property type="entry name" value="TPR_rpt"/>
</dbReference>
<keyword evidence="9" id="KW-0697">Rotamase</keyword>
<dbReference type="FunFam" id="2.40.100.10:FF:000009">
    <property type="entry name" value="Peptidyl-prolyl cis-trans isomerase D"/>
    <property type="match status" value="1"/>
</dbReference>
<gene>
    <name evidence="13" type="ORF">FN846DRAFT_929498</name>
</gene>
<evidence type="ECO:0000259" key="12">
    <source>
        <dbReference type="PROSITE" id="PS50072"/>
    </source>
</evidence>
<keyword evidence="10 13" id="KW-0413">Isomerase</keyword>
<evidence type="ECO:0000313" key="13">
    <source>
        <dbReference type="EMBL" id="KAA8913526.1"/>
    </source>
</evidence>
<evidence type="ECO:0000256" key="1">
    <source>
        <dbReference type="ARBA" id="ARBA00000971"/>
    </source>
</evidence>
<dbReference type="InParanoid" id="A0A5J5F8J0"/>
<evidence type="ECO:0000313" key="14">
    <source>
        <dbReference type="Proteomes" id="UP000326924"/>
    </source>
</evidence>
<dbReference type="PROSITE" id="PS00170">
    <property type="entry name" value="CSA_PPIASE_1"/>
    <property type="match status" value="1"/>
</dbReference>
<dbReference type="SMART" id="SM00028">
    <property type="entry name" value="TPR"/>
    <property type="match status" value="3"/>
</dbReference>
<dbReference type="PROSITE" id="PS50072">
    <property type="entry name" value="CSA_PPIASE_2"/>
    <property type="match status" value="1"/>
</dbReference>
<evidence type="ECO:0000256" key="9">
    <source>
        <dbReference type="ARBA" id="ARBA00023110"/>
    </source>
</evidence>
<dbReference type="SUPFAM" id="SSF48452">
    <property type="entry name" value="TPR-like"/>
    <property type="match status" value="1"/>
</dbReference>
<evidence type="ECO:0000256" key="5">
    <source>
        <dbReference type="ARBA" id="ARBA00013194"/>
    </source>
</evidence>
<comment type="similarity">
    <text evidence="4">Belongs to the cyclophilin-type PPIase family. PPIase D subfamily.</text>
</comment>
<evidence type="ECO:0000256" key="11">
    <source>
        <dbReference type="SAM" id="MobiDB-lite"/>
    </source>
</evidence>
<dbReference type="FunCoup" id="A0A5J5F8J0">
    <property type="interactions" value="1149"/>
</dbReference>
<dbReference type="Gene3D" id="2.40.100.10">
    <property type="entry name" value="Cyclophilin-like"/>
    <property type="match status" value="1"/>
</dbReference>
<dbReference type="GO" id="GO:0042026">
    <property type="term" value="P:protein refolding"/>
    <property type="evidence" value="ECO:0007669"/>
    <property type="project" value="UniProtKB-ARBA"/>
</dbReference>
<keyword evidence="8" id="KW-0802">TPR repeat</keyword>
<dbReference type="OrthoDB" id="193499at2759"/>
<evidence type="ECO:0000256" key="7">
    <source>
        <dbReference type="ARBA" id="ARBA00022737"/>
    </source>
</evidence>
<dbReference type="GO" id="GO:0005737">
    <property type="term" value="C:cytoplasm"/>
    <property type="evidence" value="ECO:0007669"/>
    <property type="project" value="UniProtKB-SubCell"/>
</dbReference>
<comment type="caution">
    <text evidence="13">The sequence shown here is derived from an EMBL/GenBank/DDBJ whole genome shotgun (WGS) entry which is preliminary data.</text>
</comment>
<comment type="function">
    <text evidence="2">PPIases accelerate the folding of proteins. It catalyzes the cis-trans isomerization of proline imidic peptide bonds in oligopeptides.</text>
</comment>
<feature type="domain" description="PPIase cyclophilin-type" evidence="12">
    <location>
        <begin position="35"/>
        <end position="199"/>
    </location>
</feature>
<evidence type="ECO:0000256" key="8">
    <source>
        <dbReference type="ARBA" id="ARBA00022803"/>
    </source>
</evidence>
<comment type="subcellular location">
    <subcellularLocation>
        <location evidence="3">Cytoplasm</location>
    </subcellularLocation>
</comment>
<dbReference type="InterPro" id="IPR002130">
    <property type="entry name" value="Cyclophilin-type_PPIase_dom"/>
</dbReference>
<dbReference type="Gene3D" id="1.25.40.10">
    <property type="entry name" value="Tetratricopeptide repeat domain"/>
    <property type="match status" value="1"/>
</dbReference>
<evidence type="ECO:0000256" key="3">
    <source>
        <dbReference type="ARBA" id="ARBA00004496"/>
    </source>
</evidence>
<dbReference type="PANTHER" id="PTHR11071">
    <property type="entry name" value="PEPTIDYL-PROLYL CIS-TRANS ISOMERASE"/>
    <property type="match status" value="1"/>
</dbReference>
<evidence type="ECO:0000256" key="4">
    <source>
        <dbReference type="ARBA" id="ARBA00010898"/>
    </source>
</evidence>
<dbReference type="Proteomes" id="UP000326924">
    <property type="component" value="Unassembled WGS sequence"/>
</dbReference>
<dbReference type="EC" id="5.2.1.8" evidence="5"/>
<protein>
    <recommendedName>
        <fullName evidence="5">peptidylprolyl isomerase</fullName>
        <ecNumber evidence="5">5.2.1.8</ecNumber>
    </recommendedName>
</protein>